<evidence type="ECO:0000313" key="2">
    <source>
        <dbReference type="Proteomes" id="UP000655287"/>
    </source>
</evidence>
<dbReference type="EMBL" id="BOOU01000088">
    <property type="protein sequence ID" value="GII81122.1"/>
    <property type="molecule type" value="Genomic_DNA"/>
</dbReference>
<name>A0A919R7J6_9ACTN</name>
<organism evidence="1 2">
    <name type="scientific">Sphaerisporangium rufum</name>
    <dbReference type="NCBI Taxonomy" id="1381558"/>
    <lineage>
        <taxon>Bacteria</taxon>
        <taxon>Bacillati</taxon>
        <taxon>Actinomycetota</taxon>
        <taxon>Actinomycetes</taxon>
        <taxon>Streptosporangiales</taxon>
        <taxon>Streptosporangiaceae</taxon>
        <taxon>Sphaerisporangium</taxon>
    </lineage>
</organism>
<dbReference type="AlphaFoldDB" id="A0A919R7J6"/>
<evidence type="ECO:0000313" key="1">
    <source>
        <dbReference type="EMBL" id="GII81122.1"/>
    </source>
</evidence>
<keyword evidence="2" id="KW-1185">Reference proteome</keyword>
<proteinExistence type="predicted"/>
<gene>
    <name evidence="1" type="ORF">Sru01_61040</name>
</gene>
<dbReference type="RefSeq" id="WP_203992916.1">
    <property type="nucleotide sequence ID" value="NZ_BOOU01000088.1"/>
</dbReference>
<sequence>MREMIHLIVRPSLDGAEFYATSPQAPGLLYGRPDLDRLRADLPETLGFYFDHPGPFQVQEHHEHHHELRGGELVVRTALDKHLAARRATGDALSAAAKDADQADALPAAPAGKTGEVVYICGVLSDTVGWVANQLDPRGDAATVAVSVADLMIVTVPFVHDPATVHGGVVRIAARPYARDTRLADLVRALKIVSPATVTRLSACA</sequence>
<comment type="caution">
    <text evidence="1">The sequence shown here is derived from an EMBL/GenBank/DDBJ whole genome shotgun (WGS) entry which is preliminary data.</text>
</comment>
<dbReference type="Proteomes" id="UP000655287">
    <property type="component" value="Unassembled WGS sequence"/>
</dbReference>
<accession>A0A919R7J6</accession>
<reference evidence="1" key="1">
    <citation type="submission" date="2021-01" db="EMBL/GenBank/DDBJ databases">
        <title>Whole genome shotgun sequence of Sphaerisporangium rufum NBRC 109079.</title>
        <authorList>
            <person name="Komaki H."/>
            <person name="Tamura T."/>
        </authorList>
    </citation>
    <scope>NUCLEOTIDE SEQUENCE</scope>
    <source>
        <strain evidence="1">NBRC 109079</strain>
    </source>
</reference>
<protein>
    <submittedName>
        <fullName evidence="1">Uncharacterized protein</fullName>
    </submittedName>
</protein>